<evidence type="ECO:0000313" key="11">
    <source>
        <dbReference type="Proteomes" id="UP000472260"/>
    </source>
</evidence>
<proteinExistence type="inferred from homology"/>
<dbReference type="RefSeq" id="XP_016297528.1">
    <property type="nucleotide sequence ID" value="XM_016442042.1"/>
</dbReference>
<keyword evidence="8" id="KW-0175">Coiled coil</keyword>
<dbReference type="GO" id="GO:0016272">
    <property type="term" value="C:prefoldin complex"/>
    <property type="evidence" value="ECO:0007669"/>
    <property type="project" value="InterPro"/>
</dbReference>
<evidence type="ECO:0000256" key="5">
    <source>
        <dbReference type="ARBA" id="ARBA00022490"/>
    </source>
</evidence>
<organism evidence="10 11">
    <name type="scientific">Sinocyclocheilus anshuiensis</name>
    <dbReference type="NCBI Taxonomy" id="1608454"/>
    <lineage>
        <taxon>Eukaryota</taxon>
        <taxon>Metazoa</taxon>
        <taxon>Chordata</taxon>
        <taxon>Craniata</taxon>
        <taxon>Vertebrata</taxon>
        <taxon>Euteleostomi</taxon>
        <taxon>Actinopterygii</taxon>
        <taxon>Neopterygii</taxon>
        <taxon>Teleostei</taxon>
        <taxon>Ostariophysi</taxon>
        <taxon>Cypriniformes</taxon>
        <taxon>Cyprinidae</taxon>
        <taxon>Cyprininae</taxon>
        <taxon>Sinocyclocheilus</taxon>
    </lineage>
</organism>
<dbReference type="Pfam" id="PF01920">
    <property type="entry name" value="Prefoldin_2"/>
    <property type="match status" value="1"/>
</dbReference>
<comment type="similarity">
    <text evidence="3">Belongs to the prefoldin subunit beta family.</text>
</comment>
<name>A0A671K214_9TELE</name>
<sequence>MCIYTICLKRLLLFALLDADLMPLMTIKCNQSNLDNVKVCFGNMFIKFPQESTRSMILKDHEQLDKEITDLRKRLKTKINRLNDLQGKPELRGYNLSPLSSDEIKAINNLLKK</sequence>
<dbReference type="CDD" id="cd22860">
    <property type="entry name" value="PDRG1"/>
    <property type="match status" value="1"/>
</dbReference>
<gene>
    <name evidence="10" type="primary">LOC107654789</name>
</gene>
<reference evidence="10" key="1">
    <citation type="submission" date="2025-08" db="UniProtKB">
        <authorList>
            <consortium name="Ensembl"/>
        </authorList>
    </citation>
    <scope>IDENTIFICATION</scope>
</reference>
<keyword evidence="11" id="KW-1185">Reference proteome</keyword>
<feature type="coiled-coil region" evidence="8">
    <location>
        <begin position="61"/>
        <end position="88"/>
    </location>
</feature>
<dbReference type="KEGG" id="sanh:107654789"/>
<comment type="subcellular location">
    <subcellularLocation>
        <location evidence="2">Cytoplasm</location>
    </subcellularLocation>
</comment>
<dbReference type="GO" id="GO:0051082">
    <property type="term" value="F:unfolded protein binding"/>
    <property type="evidence" value="ECO:0007669"/>
    <property type="project" value="InterPro"/>
</dbReference>
<evidence type="ECO:0000256" key="6">
    <source>
        <dbReference type="ARBA" id="ARBA00023186"/>
    </source>
</evidence>
<evidence type="ECO:0000256" key="7">
    <source>
        <dbReference type="ARBA" id="ARBA00026022"/>
    </source>
</evidence>
<comment type="subunit">
    <text evidence="7">Component of the PAQosome complex which is responsible for the biogenesis of several protein complexes and which consists of R2TP complex members RUVBL1, RUVBL2, RPAP3 and PIH1D1, URI complex members PFDN2, PFDN6, PDRG1, UXT and URI1 as well as ASDURF, POLR2E and DNAAF10/WDR92.</text>
</comment>
<comment type="function">
    <text evidence="1">May play a role in chaperone-mediated protein folding.</text>
</comment>
<protein>
    <recommendedName>
        <fullName evidence="4">p53 and DNA damage-regulated protein 1</fullName>
    </recommendedName>
</protein>
<dbReference type="PANTHER" id="PTHR21162">
    <property type="entry name" value="P53 AND DNA DAMAGE-REGULATED PROTEIN"/>
    <property type="match status" value="1"/>
</dbReference>
<dbReference type="OrthoDB" id="20282at2759"/>
<keyword evidence="6" id="KW-0143">Chaperone</keyword>
<dbReference type="GeneID" id="107654789"/>
<evidence type="ECO:0000256" key="8">
    <source>
        <dbReference type="SAM" id="Coils"/>
    </source>
</evidence>
<dbReference type="GO" id="GO:0006457">
    <property type="term" value="P:protein folding"/>
    <property type="evidence" value="ECO:0007669"/>
    <property type="project" value="InterPro"/>
</dbReference>
<evidence type="ECO:0000256" key="3">
    <source>
        <dbReference type="ARBA" id="ARBA00008045"/>
    </source>
</evidence>
<dbReference type="InterPro" id="IPR002777">
    <property type="entry name" value="PFD_beta-like"/>
</dbReference>
<dbReference type="InterPro" id="IPR030482">
    <property type="entry name" value="PDRG1"/>
</dbReference>
<dbReference type="Ensembl" id="ENSSANT00000000618.1">
    <property type="protein sequence ID" value="ENSSANP00000000551.1"/>
    <property type="gene ID" value="ENSSANG00000000390.1"/>
</dbReference>
<evidence type="ECO:0000313" key="10">
    <source>
        <dbReference type="Ensembl" id="ENSSANP00000000551.1"/>
    </source>
</evidence>
<evidence type="ECO:0000256" key="2">
    <source>
        <dbReference type="ARBA" id="ARBA00004496"/>
    </source>
</evidence>
<reference evidence="10" key="2">
    <citation type="submission" date="2025-09" db="UniProtKB">
        <authorList>
            <consortium name="Ensembl"/>
        </authorList>
    </citation>
    <scope>IDENTIFICATION</scope>
</reference>
<evidence type="ECO:0000256" key="1">
    <source>
        <dbReference type="ARBA" id="ARBA00003581"/>
    </source>
</evidence>
<evidence type="ECO:0000256" key="9">
    <source>
        <dbReference type="SAM" id="SignalP"/>
    </source>
</evidence>
<keyword evidence="9" id="KW-0732">Signal</keyword>
<feature type="chain" id="PRO_5025465947" description="p53 and DNA damage-regulated protein 1" evidence="9">
    <location>
        <begin position="20"/>
        <end position="113"/>
    </location>
</feature>
<keyword evidence="5" id="KW-0963">Cytoplasm</keyword>
<dbReference type="SUPFAM" id="SSF46579">
    <property type="entry name" value="Prefoldin"/>
    <property type="match status" value="1"/>
</dbReference>
<evidence type="ECO:0000256" key="4">
    <source>
        <dbReference type="ARBA" id="ARBA00016313"/>
    </source>
</evidence>
<accession>A0A671K214</accession>
<dbReference type="Proteomes" id="UP000472260">
    <property type="component" value="Unassembled WGS sequence"/>
</dbReference>
<dbReference type="PANTHER" id="PTHR21162:SF0">
    <property type="entry name" value="P53 AND DNA DAMAGE-REGULATED PROTEIN 1"/>
    <property type="match status" value="1"/>
</dbReference>
<dbReference type="GO" id="GO:0005737">
    <property type="term" value="C:cytoplasm"/>
    <property type="evidence" value="ECO:0007669"/>
    <property type="project" value="UniProtKB-SubCell"/>
</dbReference>
<dbReference type="AlphaFoldDB" id="A0A671K214"/>
<feature type="signal peptide" evidence="9">
    <location>
        <begin position="1"/>
        <end position="19"/>
    </location>
</feature>